<evidence type="ECO:0000256" key="3">
    <source>
        <dbReference type="ARBA" id="ARBA00023004"/>
    </source>
</evidence>
<gene>
    <name evidence="5" type="ORF">D7B24_004440</name>
</gene>
<dbReference type="GeneID" id="39608129"/>
<reference evidence="5 6" key="1">
    <citation type="submission" date="2018-10" db="EMBL/GenBank/DDBJ databases">
        <title>Genome sequence of Verticillium nonalfalfae VnAa140.</title>
        <authorList>
            <person name="Stajich J.E."/>
            <person name="Kasson M.T."/>
        </authorList>
    </citation>
    <scope>NUCLEOTIDE SEQUENCE [LARGE SCALE GENOMIC DNA]</scope>
    <source>
        <strain evidence="5 6">VnAa140</strain>
    </source>
</reference>
<dbReference type="RefSeq" id="XP_028496728.1">
    <property type="nucleotide sequence ID" value="XM_028638610.1"/>
</dbReference>
<dbReference type="CDD" id="cd11051">
    <property type="entry name" value="CYP59-like"/>
    <property type="match status" value="1"/>
</dbReference>
<dbReference type="GO" id="GO:0016705">
    <property type="term" value="F:oxidoreductase activity, acting on paired donors, with incorporation or reduction of molecular oxygen"/>
    <property type="evidence" value="ECO:0007669"/>
    <property type="project" value="InterPro"/>
</dbReference>
<dbReference type="PRINTS" id="PR00463">
    <property type="entry name" value="EP450I"/>
</dbReference>
<evidence type="ECO:0008006" key="7">
    <source>
        <dbReference type="Google" id="ProtNLM"/>
    </source>
</evidence>
<name>A0A3M9YHH9_9PEZI</name>
<dbReference type="InterPro" id="IPR036396">
    <property type="entry name" value="Cyt_P450_sf"/>
</dbReference>
<keyword evidence="6" id="KW-1185">Reference proteome</keyword>
<dbReference type="InterPro" id="IPR002401">
    <property type="entry name" value="Cyt_P450_E_grp-I"/>
</dbReference>
<organism evidence="5 6">
    <name type="scientific">Verticillium nonalfalfae</name>
    <dbReference type="NCBI Taxonomy" id="1051616"/>
    <lineage>
        <taxon>Eukaryota</taxon>
        <taxon>Fungi</taxon>
        <taxon>Dikarya</taxon>
        <taxon>Ascomycota</taxon>
        <taxon>Pezizomycotina</taxon>
        <taxon>Sordariomycetes</taxon>
        <taxon>Hypocreomycetidae</taxon>
        <taxon>Glomerellales</taxon>
        <taxon>Plectosphaerellaceae</taxon>
        <taxon>Verticillium</taxon>
    </lineage>
</organism>
<dbReference type="GO" id="GO:0004497">
    <property type="term" value="F:monooxygenase activity"/>
    <property type="evidence" value="ECO:0007669"/>
    <property type="project" value="InterPro"/>
</dbReference>
<dbReference type="InterPro" id="IPR001128">
    <property type="entry name" value="Cyt_P450"/>
</dbReference>
<protein>
    <recommendedName>
        <fullName evidence="7">Cytochrome P450-dit2</fullName>
    </recommendedName>
</protein>
<evidence type="ECO:0000313" key="6">
    <source>
        <dbReference type="Proteomes" id="UP000267145"/>
    </source>
</evidence>
<dbReference type="PANTHER" id="PTHR24305">
    <property type="entry name" value="CYTOCHROME P450"/>
    <property type="match status" value="1"/>
</dbReference>
<dbReference type="Pfam" id="PF00067">
    <property type="entry name" value="p450"/>
    <property type="match status" value="1"/>
</dbReference>
<keyword evidence="3 4" id="KW-0408">Iron</keyword>
<dbReference type="STRING" id="1051616.A0A3M9YHH9"/>
<dbReference type="GO" id="GO:0020037">
    <property type="term" value="F:heme binding"/>
    <property type="evidence" value="ECO:0007669"/>
    <property type="project" value="InterPro"/>
</dbReference>
<dbReference type="InterPro" id="IPR050121">
    <property type="entry name" value="Cytochrome_P450_monoxygenase"/>
</dbReference>
<evidence type="ECO:0000256" key="1">
    <source>
        <dbReference type="ARBA" id="ARBA00022617"/>
    </source>
</evidence>
<accession>A0A3M9YHH9</accession>
<dbReference type="AlphaFoldDB" id="A0A3M9YHH9"/>
<dbReference type="SUPFAM" id="SSF48264">
    <property type="entry name" value="Cytochrome P450"/>
    <property type="match status" value="1"/>
</dbReference>
<comment type="cofactor">
    <cofactor evidence="4">
        <name>heme</name>
        <dbReference type="ChEBI" id="CHEBI:30413"/>
    </cofactor>
</comment>
<keyword evidence="2 4" id="KW-0479">Metal-binding</keyword>
<evidence type="ECO:0000256" key="2">
    <source>
        <dbReference type="ARBA" id="ARBA00022723"/>
    </source>
</evidence>
<dbReference type="GO" id="GO:0005506">
    <property type="term" value="F:iron ion binding"/>
    <property type="evidence" value="ECO:0007669"/>
    <property type="project" value="InterPro"/>
</dbReference>
<comment type="caution">
    <text evidence="5">The sequence shown here is derived from an EMBL/GenBank/DDBJ whole genome shotgun (WGS) entry which is preliminary data.</text>
</comment>
<feature type="binding site" description="axial binding residue" evidence="4">
    <location>
        <position position="489"/>
    </location>
    <ligand>
        <name>heme</name>
        <dbReference type="ChEBI" id="CHEBI:30413"/>
    </ligand>
    <ligandPart>
        <name>Fe</name>
        <dbReference type="ChEBI" id="CHEBI:18248"/>
    </ligandPart>
</feature>
<keyword evidence="1 4" id="KW-0349">Heme</keyword>
<dbReference type="PRINTS" id="PR00385">
    <property type="entry name" value="P450"/>
</dbReference>
<dbReference type="Proteomes" id="UP000267145">
    <property type="component" value="Unassembled WGS sequence"/>
</dbReference>
<proteinExistence type="predicted"/>
<dbReference type="PANTHER" id="PTHR24305:SF222">
    <property type="entry name" value="CYTOCHROME P450 MONOOXYGENASE STCS"/>
    <property type="match status" value="1"/>
</dbReference>
<dbReference type="Gene3D" id="1.10.630.10">
    <property type="entry name" value="Cytochrome P450"/>
    <property type="match status" value="1"/>
</dbReference>
<evidence type="ECO:0000313" key="5">
    <source>
        <dbReference type="EMBL" id="RNJ58570.1"/>
    </source>
</evidence>
<dbReference type="EMBL" id="RBVV01000025">
    <property type="protein sequence ID" value="RNJ58570.1"/>
    <property type="molecule type" value="Genomic_DNA"/>
</dbReference>
<evidence type="ECO:0000256" key="4">
    <source>
        <dbReference type="PIRSR" id="PIRSR602401-1"/>
    </source>
</evidence>
<sequence>MLTNPWLLGGLGAFALAVYLYQALAYRRLRQFAHLPQIKPSVVWGHLAVLGEHFKSDGSGTTDMDKIFGRMIESIGNPEIMLLDIRPFNHPILFIRTHEVAEQVSKQTKAFPYSFGKPTTMDFLEPLIGPSAIIRITGSHWKGLRRRFNPGFAPQHLMSLLPLITEKTEPLLASLDRLVASGESFTLEPLLTGLTFDIIGAVTMGIDFNAQLPDDKQSEFIRMYRELLFTYKGDDGGTPAFAQPLKRWRRRRMAKRVDAHLSQFVRDKYNELKREGKKSRTVLALSLQDEDHVSDAMISETIDQLKSFMFAGHDTTSILLQWALYELSRTPRALKTLRAELADLFGADATPETVRAVFEARGDDIMPKMTYTSAVIKEALRLYPPAGTARWCPPGSNFHLKLADGSSVCVDGTILYNCHTLIQRDEAVYGSTVNDFVPERWLGNTSTSVSNDDEEVDSNDAEKATIGKASESDIPVSAWRPFERGPRNCIGQELANIEARIILATVVVKYDFVKVGMAEAKLGQDGKPLLDDKGQHVSDTQLFSDRQITARPNDGIEVRVKLREGCRP</sequence>